<reference evidence="1 2" key="1">
    <citation type="submission" date="2023-07" db="EMBL/GenBank/DDBJ databases">
        <title>Sorghum-associated microbial communities from plants grown in Nebraska, USA.</title>
        <authorList>
            <person name="Schachtman D."/>
        </authorList>
    </citation>
    <scope>NUCLEOTIDE SEQUENCE [LARGE SCALE GENOMIC DNA]</scope>
    <source>
        <strain evidence="1 2">4138</strain>
    </source>
</reference>
<dbReference type="Proteomes" id="UP001257909">
    <property type="component" value="Unassembled WGS sequence"/>
</dbReference>
<evidence type="ECO:0008006" key="3">
    <source>
        <dbReference type="Google" id="ProtNLM"/>
    </source>
</evidence>
<keyword evidence="2" id="KW-1185">Reference proteome</keyword>
<accession>A0ABU1VV15</accession>
<dbReference type="RefSeq" id="WP_310274183.1">
    <property type="nucleotide sequence ID" value="NZ_JAVDWR010000001.1"/>
</dbReference>
<sequence>MKQQYWVGLMSVVVLLAGCSSTPHKRSDAKAVFKACVHPDQSKQFSYRKGRPMQIEHKVMMQRMATERQMQWRSARPANADRYDKEMGKGPLYNELAELMQAKQFCKEGYFELDSSFEHGYERIIGECNDSATEQEMKKLPMCGPADRL</sequence>
<gene>
    <name evidence="1" type="ORF">J2W69_000472</name>
</gene>
<evidence type="ECO:0000313" key="2">
    <source>
        <dbReference type="Proteomes" id="UP001257909"/>
    </source>
</evidence>
<dbReference type="PROSITE" id="PS51257">
    <property type="entry name" value="PROKAR_LIPOPROTEIN"/>
    <property type="match status" value="1"/>
</dbReference>
<dbReference type="EMBL" id="JAVDWR010000001">
    <property type="protein sequence ID" value="MDR7119557.1"/>
    <property type="molecule type" value="Genomic_DNA"/>
</dbReference>
<proteinExistence type="predicted"/>
<evidence type="ECO:0000313" key="1">
    <source>
        <dbReference type="EMBL" id="MDR7119557.1"/>
    </source>
</evidence>
<organism evidence="1 2">
    <name type="scientific">Rheinheimera soli</name>
    <dbReference type="NCBI Taxonomy" id="443616"/>
    <lineage>
        <taxon>Bacteria</taxon>
        <taxon>Pseudomonadati</taxon>
        <taxon>Pseudomonadota</taxon>
        <taxon>Gammaproteobacteria</taxon>
        <taxon>Chromatiales</taxon>
        <taxon>Chromatiaceae</taxon>
        <taxon>Rheinheimera</taxon>
    </lineage>
</organism>
<protein>
    <recommendedName>
        <fullName evidence="3">DUF2799 domain-containing protein</fullName>
    </recommendedName>
</protein>
<comment type="caution">
    <text evidence="1">The sequence shown here is derived from an EMBL/GenBank/DDBJ whole genome shotgun (WGS) entry which is preliminary data.</text>
</comment>
<name>A0ABU1VV15_9GAMM</name>